<keyword evidence="4" id="KW-0808">Transferase</keyword>
<keyword evidence="2" id="KW-0963">Cytoplasm</keyword>
<comment type="similarity">
    <text evidence="1">Belongs to the class I-like SAM-binding methyltransferase superfamily. TRM5/TYW2 family.</text>
</comment>
<dbReference type="STRING" id="39946.B8A8K3"/>
<dbReference type="GO" id="GO:0070901">
    <property type="term" value="P:mitochondrial tRNA methylation"/>
    <property type="evidence" value="ECO:0007669"/>
    <property type="project" value="UniProtKB-ARBA"/>
</dbReference>
<dbReference type="GO" id="GO:0052906">
    <property type="term" value="F:tRNA (guanine(37)-N1)-methyltransferase activity"/>
    <property type="evidence" value="ECO:0007669"/>
    <property type="project" value="UniProtKB-EC"/>
</dbReference>
<reference evidence="10 11" key="1">
    <citation type="journal article" date="2005" name="PLoS Biol.">
        <title>The genomes of Oryza sativa: a history of duplications.</title>
        <authorList>
            <person name="Yu J."/>
            <person name="Wang J."/>
            <person name="Lin W."/>
            <person name="Li S."/>
            <person name="Li H."/>
            <person name="Zhou J."/>
            <person name="Ni P."/>
            <person name="Dong W."/>
            <person name="Hu S."/>
            <person name="Zeng C."/>
            <person name="Zhang J."/>
            <person name="Zhang Y."/>
            <person name="Li R."/>
            <person name="Xu Z."/>
            <person name="Li S."/>
            <person name="Li X."/>
            <person name="Zheng H."/>
            <person name="Cong L."/>
            <person name="Lin L."/>
            <person name="Yin J."/>
            <person name="Geng J."/>
            <person name="Li G."/>
            <person name="Shi J."/>
            <person name="Liu J."/>
            <person name="Lv H."/>
            <person name="Li J."/>
            <person name="Wang J."/>
            <person name="Deng Y."/>
            <person name="Ran L."/>
            <person name="Shi X."/>
            <person name="Wang X."/>
            <person name="Wu Q."/>
            <person name="Li C."/>
            <person name="Ren X."/>
            <person name="Wang J."/>
            <person name="Wang X."/>
            <person name="Li D."/>
            <person name="Liu D."/>
            <person name="Zhang X."/>
            <person name="Ji Z."/>
            <person name="Zhao W."/>
            <person name="Sun Y."/>
            <person name="Zhang Z."/>
            <person name="Bao J."/>
            <person name="Han Y."/>
            <person name="Dong L."/>
            <person name="Ji J."/>
            <person name="Chen P."/>
            <person name="Wu S."/>
            <person name="Liu J."/>
            <person name="Xiao Y."/>
            <person name="Bu D."/>
            <person name="Tan J."/>
            <person name="Yang L."/>
            <person name="Ye C."/>
            <person name="Zhang J."/>
            <person name="Xu J."/>
            <person name="Zhou Y."/>
            <person name="Yu Y."/>
            <person name="Zhang B."/>
            <person name="Zhuang S."/>
            <person name="Wei H."/>
            <person name="Liu B."/>
            <person name="Lei M."/>
            <person name="Yu H."/>
            <person name="Li Y."/>
            <person name="Xu H."/>
            <person name="Wei S."/>
            <person name="He X."/>
            <person name="Fang L."/>
            <person name="Zhang Z."/>
            <person name="Zhang Y."/>
            <person name="Huang X."/>
            <person name="Su Z."/>
            <person name="Tong W."/>
            <person name="Li J."/>
            <person name="Tong Z."/>
            <person name="Li S."/>
            <person name="Ye J."/>
            <person name="Wang L."/>
            <person name="Fang L."/>
            <person name="Lei T."/>
            <person name="Chen C."/>
            <person name="Chen H."/>
            <person name="Xu Z."/>
            <person name="Li H."/>
            <person name="Huang H."/>
            <person name="Zhang F."/>
            <person name="Xu H."/>
            <person name="Li N."/>
            <person name="Zhao C."/>
            <person name="Li S."/>
            <person name="Dong L."/>
            <person name="Huang Y."/>
            <person name="Li L."/>
            <person name="Xi Y."/>
            <person name="Qi Q."/>
            <person name="Li W."/>
            <person name="Zhang B."/>
            <person name="Hu W."/>
            <person name="Zhang Y."/>
            <person name="Tian X."/>
            <person name="Jiao Y."/>
            <person name="Liang X."/>
            <person name="Jin J."/>
            <person name="Gao L."/>
            <person name="Zheng W."/>
            <person name="Hao B."/>
            <person name="Liu S."/>
            <person name="Wang W."/>
            <person name="Yuan L."/>
            <person name="Cao M."/>
            <person name="McDermott J."/>
            <person name="Samudrala R."/>
            <person name="Wang J."/>
            <person name="Wong G.K."/>
            <person name="Yang H."/>
        </authorList>
    </citation>
    <scope>NUCLEOTIDE SEQUENCE [LARGE SCALE GENOMIC DNA]</scope>
    <source>
        <strain evidence="11">cv. 93-11</strain>
    </source>
</reference>
<evidence type="ECO:0000313" key="11">
    <source>
        <dbReference type="Proteomes" id="UP000007015"/>
    </source>
</evidence>
<dbReference type="InterPro" id="IPR029063">
    <property type="entry name" value="SAM-dependent_MTases_sf"/>
</dbReference>
<evidence type="ECO:0000259" key="9">
    <source>
        <dbReference type="PROSITE" id="PS51684"/>
    </source>
</evidence>
<dbReference type="HOGENOM" id="CLU_1104253_0_0_1"/>
<dbReference type="GO" id="GO:0002939">
    <property type="term" value="P:tRNA N1-guanine methylation"/>
    <property type="evidence" value="ECO:0007669"/>
    <property type="project" value="TreeGrafter"/>
</dbReference>
<feature type="domain" description="SAM-dependent methyltransferase TRM5/TYW2-type" evidence="9">
    <location>
        <begin position="164"/>
        <end position="252"/>
    </location>
</feature>
<proteinExistence type="inferred from homology"/>
<dbReference type="PROSITE" id="PS51684">
    <property type="entry name" value="SAM_MT_TRM5_TYW2"/>
    <property type="match status" value="1"/>
</dbReference>
<sequence length="252" mass="28376">MSRPPARKRKGKKDEGGGEAAATARDTKDKVYVVEVIGERKEEHGDEWMGLVGEEGFGRITWRGGPTRLLLLDENYANKRVDDLPEAVKVVLDHETNKDGSSSYELVQCQLTLFYNYWPMNEYLMLLYCPGNTAFANTGYRPKVQSVQILEEILPEGIIVPTGFETVGHIAHLNLRDDHLPYKKLIAQVVLDKNKPKIQTVVNKIDAIQNDYRTMQLEVLAGIDSLVTTVIESGLRFQVDLSTVIKSLPTYL</sequence>
<feature type="compositionally biased region" description="Basic residues" evidence="8">
    <location>
        <begin position="1"/>
        <end position="11"/>
    </location>
</feature>
<keyword evidence="5" id="KW-0949">S-adenosyl-L-methionine</keyword>
<gene>
    <name evidence="10" type="ORF">OsI_02063</name>
</gene>
<evidence type="ECO:0000256" key="8">
    <source>
        <dbReference type="SAM" id="MobiDB-lite"/>
    </source>
</evidence>
<evidence type="ECO:0000256" key="6">
    <source>
        <dbReference type="ARBA" id="ARBA00022694"/>
    </source>
</evidence>
<dbReference type="Gramene" id="BGIOSGA003586-TA">
    <property type="protein sequence ID" value="BGIOSGA003586-PA"/>
    <property type="gene ID" value="BGIOSGA003586"/>
</dbReference>
<dbReference type="Gene3D" id="3.30.300.110">
    <property type="entry name" value="Met-10+ protein-like domains"/>
    <property type="match status" value="1"/>
</dbReference>
<organism evidence="10 11">
    <name type="scientific">Oryza sativa subsp. indica</name>
    <name type="common">Rice</name>
    <dbReference type="NCBI Taxonomy" id="39946"/>
    <lineage>
        <taxon>Eukaryota</taxon>
        <taxon>Viridiplantae</taxon>
        <taxon>Streptophyta</taxon>
        <taxon>Embryophyta</taxon>
        <taxon>Tracheophyta</taxon>
        <taxon>Spermatophyta</taxon>
        <taxon>Magnoliopsida</taxon>
        <taxon>Liliopsida</taxon>
        <taxon>Poales</taxon>
        <taxon>Poaceae</taxon>
        <taxon>BOP clade</taxon>
        <taxon>Oryzoideae</taxon>
        <taxon>Oryzeae</taxon>
        <taxon>Oryzinae</taxon>
        <taxon>Oryza</taxon>
        <taxon>Oryza sativa</taxon>
    </lineage>
</organism>
<evidence type="ECO:0000256" key="2">
    <source>
        <dbReference type="ARBA" id="ARBA00022490"/>
    </source>
</evidence>
<evidence type="ECO:0000313" key="10">
    <source>
        <dbReference type="EMBL" id="EEC70699.1"/>
    </source>
</evidence>
<dbReference type="Pfam" id="PF25133">
    <property type="entry name" value="TYW2_N_2"/>
    <property type="match status" value="1"/>
</dbReference>
<dbReference type="AlphaFoldDB" id="B8A8K3"/>
<dbReference type="InterPro" id="IPR030382">
    <property type="entry name" value="MeTrfase_TRM5/TYW2"/>
</dbReference>
<accession>B8A8K3</accession>
<keyword evidence="6" id="KW-0819">tRNA processing</keyword>
<dbReference type="EMBL" id="CM000126">
    <property type="protein sequence ID" value="EEC70699.1"/>
    <property type="molecule type" value="Genomic_DNA"/>
</dbReference>
<evidence type="ECO:0000256" key="5">
    <source>
        <dbReference type="ARBA" id="ARBA00022691"/>
    </source>
</evidence>
<evidence type="ECO:0000256" key="4">
    <source>
        <dbReference type="ARBA" id="ARBA00022679"/>
    </source>
</evidence>
<keyword evidence="3" id="KW-0489">Methyltransferase</keyword>
<dbReference type="SUPFAM" id="SSF53335">
    <property type="entry name" value="S-adenosyl-L-methionine-dependent methyltransferases"/>
    <property type="match status" value="1"/>
</dbReference>
<dbReference type="FunFam" id="3.30.300.110:FF:000001">
    <property type="entry name" value="tRNA (guanine(37)-N1)-methyltransferase"/>
    <property type="match status" value="1"/>
</dbReference>
<evidence type="ECO:0000256" key="3">
    <source>
        <dbReference type="ARBA" id="ARBA00022603"/>
    </source>
</evidence>
<comment type="catalytic activity">
    <reaction evidence="7">
        <text>guanosine(37) in tRNA + S-adenosyl-L-methionine = N(1)-methylguanosine(37) in tRNA + S-adenosyl-L-homocysteine + H(+)</text>
        <dbReference type="Rhea" id="RHEA:36899"/>
        <dbReference type="Rhea" id="RHEA-COMP:10145"/>
        <dbReference type="Rhea" id="RHEA-COMP:10147"/>
        <dbReference type="ChEBI" id="CHEBI:15378"/>
        <dbReference type="ChEBI" id="CHEBI:57856"/>
        <dbReference type="ChEBI" id="CHEBI:59789"/>
        <dbReference type="ChEBI" id="CHEBI:73542"/>
        <dbReference type="ChEBI" id="CHEBI:74269"/>
        <dbReference type="EC" id="2.1.1.228"/>
    </reaction>
</comment>
<dbReference type="GO" id="GO:0005739">
    <property type="term" value="C:mitochondrion"/>
    <property type="evidence" value="ECO:0007669"/>
    <property type="project" value="GOC"/>
</dbReference>
<protein>
    <recommendedName>
        <fullName evidence="9">SAM-dependent methyltransferase TRM5/TYW2-type domain-containing protein</fullName>
    </recommendedName>
</protein>
<dbReference type="PANTHER" id="PTHR23245">
    <property type="entry name" value="TRNA METHYLTRANSFERASE"/>
    <property type="match status" value="1"/>
</dbReference>
<evidence type="ECO:0000256" key="1">
    <source>
        <dbReference type="ARBA" id="ARBA00009775"/>
    </source>
</evidence>
<name>B8A8K3_ORYSI</name>
<dbReference type="InterPro" id="IPR056744">
    <property type="entry name" value="TRM5/TYW2-like_N"/>
</dbReference>
<dbReference type="PANTHER" id="PTHR23245:SF43">
    <property type="entry name" value="TRNA (GUANINE(37)-N1)-METHYLTRANSFERASE 2"/>
    <property type="match status" value="1"/>
</dbReference>
<feature type="region of interest" description="Disordered" evidence="8">
    <location>
        <begin position="1"/>
        <end position="25"/>
    </location>
</feature>
<keyword evidence="11" id="KW-1185">Reference proteome</keyword>
<evidence type="ECO:0000256" key="7">
    <source>
        <dbReference type="ARBA" id="ARBA00047783"/>
    </source>
</evidence>
<dbReference type="Proteomes" id="UP000007015">
    <property type="component" value="Chromosome 1"/>
</dbReference>